<reference evidence="3" key="1">
    <citation type="journal article" date="2023" name="Int. J. Mol. Sci.">
        <title>Metagenomics Revealed a New Genus 'Candidatus Thiocaldithrix dubininis' gen. nov., sp. nov. and a New Species 'Candidatus Thiothrix putei' sp. nov. in the Family Thiotrichaceae, Some Members of Which Have Traits of Both Na+- and H+-Motive Energetics.</title>
        <authorList>
            <person name="Ravin N.V."/>
            <person name="Muntyan M.S."/>
            <person name="Smolyakov D.D."/>
            <person name="Rudenko T.S."/>
            <person name="Beletsky A.V."/>
            <person name="Mardanov A.V."/>
            <person name="Grabovich M.Y."/>
        </authorList>
    </citation>
    <scope>NUCLEOTIDE SEQUENCE</scope>
    <source>
        <strain evidence="3">GKL-02</strain>
    </source>
</reference>
<feature type="compositionally biased region" description="Basic and acidic residues" evidence="1">
    <location>
        <begin position="32"/>
        <end position="44"/>
    </location>
</feature>
<dbReference type="InterPro" id="IPR011460">
    <property type="entry name" value="Lcl_C"/>
</dbReference>
<dbReference type="Proteomes" id="UP001301326">
    <property type="component" value="Chromosome"/>
</dbReference>
<feature type="domain" description="Lcl C-terminal" evidence="2">
    <location>
        <begin position="82"/>
        <end position="241"/>
    </location>
</feature>
<sequence>MVCSLLTDADGDPIPPASRLDGAGNPTGQDGHVGRDVTHNDDSDGHAGFSFTKIGTDGKALAIQNQTWIDTGSEVEGTQWSCVKDNVTGLIWEIKQGAGNAIYGDNGLHDPDDRYTWYNTNPATNGGEEGVSDIDRIVCFGYLKGDSSTWCNTEAYVKRVNTSGWCGVHDWRMPSRQELRSIVDEGHFRPTMDTAYFPDAGSDAYWTGIPDFESRAQTIFFYNGGDFWGDRSYPHFVRLVRSGQ</sequence>
<evidence type="ECO:0000256" key="1">
    <source>
        <dbReference type="SAM" id="MobiDB-lite"/>
    </source>
</evidence>
<gene>
    <name evidence="3" type="ORF">QJT81_00115</name>
</gene>
<dbReference type="KEGG" id="tput:QJT81_00115"/>
<protein>
    <submittedName>
        <fullName evidence="3">DUF1566 domain-containing protein</fullName>
    </submittedName>
</protein>
<name>A0AA95HG59_9GAMM</name>
<reference evidence="3" key="2">
    <citation type="submission" date="2023-04" db="EMBL/GenBank/DDBJ databases">
        <authorList>
            <person name="Beletskiy A.V."/>
            <person name="Mardanov A.V."/>
            <person name="Ravin N.V."/>
        </authorList>
    </citation>
    <scope>NUCLEOTIDE SEQUENCE</scope>
    <source>
        <strain evidence="3">GKL-02</strain>
    </source>
</reference>
<dbReference type="Pfam" id="PF07603">
    <property type="entry name" value="Lcl_C"/>
    <property type="match status" value="1"/>
</dbReference>
<organism evidence="3">
    <name type="scientific">Candidatus Thiothrix putei</name>
    <dbReference type="NCBI Taxonomy" id="3080811"/>
    <lineage>
        <taxon>Bacteria</taxon>
        <taxon>Pseudomonadati</taxon>
        <taxon>Pseudomonadota</taxon>
        <taxon>Gammaproteobacteria</taxon>
        <taxon>Thiotrichales</taxon>
        <taxon>Thiotrichaceae</taxon>
        <taxon>Thiothrix</taxon>
    </lineage>
</organism>
<dbReference type="AlphaFoldDB" id="A0AA95HG59"/>
<proteinExistence type="predicted"/>
<evidence type="ECO:0000313" key="3">
    <source>
        <dbReference type="EMBL" id="WGZ94429.1"/>
    </source>
</evidence>
<feature type="region of interest" description="Disordered" evidence="1">
    <location>
        <begin position="1"/>
        <end position="44"/>
    </location>
</feature>
<accession>A0AA95HG59</accession>
<evidence type="ECO:0000259" key="2">
    <source>
        <dbReference type="Pfam" id="PF07603"/>
    </source>
</evidence>
<dbReference type="EMBL" id="CP124756">
    <property type="protein sequence ID" value="WGZ94429.1"/>
    <property type="molecule type" value="Genomic_DNA"/>
</dbReference>